<dbReference type="PATRIC" id="fig|1132509.6.peg.800"/>
<reference evidence="3 4" key="1">
    <citation type="journal article" date="2014" name="PLoS Genet.">
        <title>Phylogenetically driven sequencing of extremely halophilic archaea reveals strategies for static and dynamic osmo-response.</title>
        <authorList>
            <person name="Becker E.A."/>
            <person name="Seitzer P.M."/>
            <person name="Tritt A."/>
            <person name="Larsen D."/>
            <person name="Krusor M."/>
            <person name="Yao A.I."/>
            <person name="Wu D."/>
            <person name="Madern D."/>
            <person name="Eisen J.A."/>
            <person name="Darling A.E."/>
            <person name="Facciotti M.T."/>
        </authorList>
    </citation>
    <scope>NUCLEOTIDE SEQUENCE [LARGE SCALE GENOMIC DNA]</scope>
    <source>
        <strain evidence="3 4">100A6</strain>
    </source>
</reference>
<dbReference type="AlphaFoldDB" id="M0M8S3"/>
<keyword evidence="4" id="KW-1185">Reference proteome</keyword>
<comment type="similarity">
    <text evidence="1">Belongs to the universal stress protein A family.</text>
</comment>
<dbReference type="Proteomes" id="UP000011566">
    <property type="component" value="Unassembled WGS sequence"/>
</dbReference>
<sequence length="140" mass="14904">MVKRVLVPIDGSEQAWDALDHAMAEYPNADVTLLYVINPVGAGSGAQVGDVSYGEEWYEASKARADGLFEAAHERLPDGTFATETTVDRPASGIVSFAEDEAFDAIVMGSHGRDGVSRILLGSVAETVVRRSPVPVTVVR</sequence>
<feature type="domain" description="UspA" evidence="2">
    <location>
        <begin position="1"/>
        <end position="140"/>
    </location>
</feature>
<dbReference type="Gene3D" id="3.40.50.620">
    <property type="entry name" value="HUPs"/>
    <property type="match status" value="1"/>
</dbReference>
<protein>
    <recommendedName>
        <fullName evidence="2">UspA domain-containing protein</fullName>
    </recommendedName>
</protein>
<evidence type="ECO:0000256" key="1">
    <source>
        <dbReference type="ARBA" id="ARBA00008791"/>
    </source>
</evidence>
<dbReference type="EMBL" id="AOMB01000009">
    <property type="protein sequence ID" value="EMA40810.1"/>
    <property type="molecule type" value="Genomic_DNA"/>
</dbReference>
<dbReference type="OrthoDB" id="105697at2157"/>
<dbReference type="PANTHER" id="PTHR46268">
    <property type="entry name" value="STRESS RESPONSE PROTEIN NHAX"/>
    <property type="match status" value="1"/>
</dbReference>
<dbReference type="InterPro" id="IPR014729">
    <property type="entry name" value="Rossmann-like_a/b/a_fold"/>
</dbReference>
<dbReference type="PANTHER" id="PTHR46268:SF24">
    <property type="entry name" value="UNIVERSAL STRESS PROTEIN"/>
    <property type="match status" value="1"/>
</dbReference>
<dbReference type="InterPro" id="IPR006015">
    <property type="entry name" value="Universal_stress_UspA"/>
</dbReference>
<evidence type="ECO:0000259" key="2">
    <source>
        <dbReference type="Pfam" id="PF00582"/>
    </source>
</evidence>
<dbReference type="CDD" id="cd00293">
    <property type="entry name" value="USP-like"/>
    <property type="match status" value="1"/>
</dbReference>
<name>M0M8S3_9EURY</name>
<dbReference type="RefSeq" id="WP_007690921.1">
    <property type="nucleotide sequence ID" value="NZ_AJRK01000018.1"/>
</dbReference>
<dbReference type="Pfam" id="PF00582">
    <property type="entry name" value="Usp"/>
    <property type="match status" value="1"/>
</dbReference>
<dbReference type="PRINTS" id="PR01438">
    <property type="entry name" value="UNVRSLSTRESS"/>
</dbReference>
<evidence type="ECO:0000313" key="3">
    <source>
        <dbReference type="EMBL" id="EMA40810.1"/>
    </source>
</evidence>
<dbReference type="SUPFAM" id="SSF52402">
    <property type="entry name" value="Adenine nucleotide alpha hydrolases-like"/>
    <property type="match status" value="1"/>
</dbReference>
<evidence type="ECO:0000313" key="4">
    <source>
        <dbReference type="Proteomes" id="UP000011566"/>
    </source>
</evidence>
<comment type="caution">
    <text evidence="3">The sequence shown here is derived from an EMBL/GenBank/DDBJ whole genome shotgun (WGS) entry which is preliminary data.</text>
</comment>
<organism evidence="3 4">
    <name type="scientific">Halococcus hamelinensis 100A6</name>
    <dbReference type="NCBI Taxonomy" id="1132509"/>
    <lineage>
        <taxon>Archaea</taxon>
        <taxon>Methanobacteriati</taxon>
        <taxon>Methanobacteriota</taxon>
        <taxon>Stenosarchaea group</taxon>
        <taxon>Halobacteria</taxon>
        <taxon>Halobacteriales</taxon>
        <taxon>Halococcaceae</taxon>
        <taxon>Halococcus</taxon>
    </lineage>
</organism>
<dbReference type="eggNOG" id="arCOG02053">
    <property type="taxonomic scope" value="Archaea"/>
</dbReference>
<proteinExistence type="inferred from homology"/>
<dbReference type="InterPro" id="IPR006016">
    <property type="entry name" value="UspA"/>
</dbReference>
<accession>M0M8S3</accession>
<gene>
    <name evidence="3" type="ORF">C447_03411</name>
</gene>